<feature type="compositionally biased region" description="Basic and acidic residues" evidence="1">
    <location>
        <begin position="370"/>
        <end position="393"/>
    </location>
</feature>
<proteinExistence type="predicted"/>
<feature type="compositionally biased region" description="Polar residues" evidence="1">
    <location>
        <begin position="493"/>
        <end position="502"/>
    </location>
</feature>
<reference evidence="3" key="2">
    <citation type="submission" date="2020-08" db="EMBL/GenBank/DDBJ databases">
        <title>Plant Genome Project.</title>
        <authorList>
            <person name="Zhang R.-G."/>
        </authorList>
    </citation>
    <scope>NUCLEOTIDE SEQUENCE</scope>
    <source>
        <strain evidence="3">Huo1</strain>
        <tissue evidence="3">Leaf</tissue>
    </source>
</reference>
<dbReference type="Proteomes" id="UP000298416">
    <property type="component" value="Unassembled WGS sequence"/>
</dbReference>
<feature type="region of interest" description="Disordered" evidence="1">
    <location>
        <begin position="24"/>
        <end position="44"/>
    </location>
</feature>
<protein>
    <recommendedName>
        <fullName evidence="2">DUF4378 domain-containing protein</fullName>
    </recommendedName>
</protein>
<feature type="compositionally biased region" description="Low complexity" evidence="1">
    <location>
        <begin position="506"/>
        <end position="519"/>
    </location>
</feature>
<keyword evidence="4" id="KW-1185">Reference proteome</keyword>
<comment type="caution">
    <text evidence="3">The sequence shown here is derived from an EMBL/GenBank/DDBJ whole genome shotgun (WGS) entry which is preliminary data.</text>
</comment>
<dbReference type="PANTHER" id="PTHR34282">
    <property type="entry name" value="OS01G0228800 PROTEIN-RELATED"/>
    <property type="match status" value="1"/>
</dbReference>
<dbReference type="OrthoDB" id="1079501at2759"/>
<feature type="domain" description="DUF4378" evidence="2">
    <location>
        <begin position="592"/>
        <end position="714"/>
    </location>
</feature>
<organism evidence="3">
    <name type="scientific">Salvia splendens</name>
    <name type="common">Scarlet sage</name>
    <dbReference type="NCBI Taxonomy" id="180675"/>
    <lineage>
        <taxon>Eukaryota</taxon>
        <taxon>Viridiplantae</taxon>
        <taxon>Streptophyta</taxon>
        <taxon>Embryophyta</taxon>
        <taxon>Tracheophyta</taxon>
        <taxon>Spermatophyta</taxon>
        <taxon>Magnoliopsida</taxon>
        <taxon>eudicotyledons</taxon>
        <taxon>Gunneridae</taxon>
        <taxon>Pentapetalae</taxon>
        <taxon>asterids</taxon>
        <taxon>lamiids</taxon>
        <taxon>Lamiales</taxon>
        <taxon>Lamiaceae</taxon>
        <taxon>Nepetoideae</taxon>
        <taxon>Mentheae</taxon>
        <taxon>Salviinae</taxon>
        <taxon>Salvia</taxon>
        <taxon>Salvia subgen. Calosphace</taxon>
        <taxon>core Calosphace</taxon>
    </lineage>
</organism>
<feature type="compositionally biased region" description="Low complexity" evidence="1">
    <location>
        <begin position="161"/>
        <end position="181"/>
    </location>
</feature>
<evidence type="ECO:0000259" key="2">
    <source>
        <dbReference type="Pfam" id="PF14309"/>
    </source>
</evidence>
<evidence type="ECO:0000256" key="1">
    <source>
        <dbReference type="SAM" id="MobiDB-lite"/>
    </source>
</evidence>
<feature type="region of interest" description="Disordered" evidence="1">
    <location>
        <begin position="489"/>
        <end position="531"/>
    </location>
</feature>
<name>A0A8X8XKY9_SALSN</name>
<reference evidence="3" key="1">
    <citation type="submission" date="2018-01" db="EMBL/GenBank/DDBJ databases">
        <authorList>
            <person name="Mao J.F."/>
        </authorList>
    </citation>
    <scope>NUCLEOTIDE SEQUENCE</scope>
    <source>
        <strain evidence="3">Huo1</strain>
        <tissue evidence="3">Leaf</tissue>
    </source>
</reference>
<feature type="region of interest" description="Disordered" evidence="1">
    <location>
        <begin position="158"/>
        <end position="181"/>
    </location>
</feature>
<dbReference type="InterPro" id="IPR025486">
    <property type="entry name" value="DUF4378"/>
</dbReference>
<dbReference type="Pfam" id="PF14309">
    <property type="entry name" value="DUF4378"/>
    <property type="match status" value="1"/>
</dbReference>
<sequence length="722" mass="80347">MPVYRSFVTCDDPKGVADCKTAIKSKKAKQKQANKTSTSTSKERVKEPSLCFQVMEVSRGAERLSKAVDKPHSATDLLKGALHLQQSLVMFGKLHKEKRPLDLLDHDGGGDKGRVSASRDCYDELRDVIRESFARQNLLPKEKLACDVDRKHSQLCVDLPSSSSSQTSSSLLNSGSSGSSSIRLERKSNLIAKLMGLEEAMPLKAGDGAFLKERAVCRRSPFLDIDLPRPKQPQFKVARRETRTLEEIIETMQFKGRESLHDYKLHSNALFLRNESAADTPPIVIMEPLRVRGDQCIDGGEHIKPRKTGAELPPRPDLKAKKLNEKSAVDHSSKQKLDKRTRARPVKKAAVDSLSTMRMSQPKPLPAQIQKKEAPKIRKPKDAKPQRSDKTQDVAKLAAVKTVRGNNVSKSQVARGRVVAADKAMKPTPLSRTVPKKSLRKGESNSKPSPYVVENTQSESNFATGTETIVSEFVVKNTEPKQATEEVAKAYNVSDSSTNAASSPRDASNTDSSTNAASSPRDASNVITKDDAPHIEDDTLFPSFDSDQIKGCKILMKSRYLLLRSASFLNHVEELFDTGTHDSTVFRSSVDSEGLYDSLLLDCAKEILERKSLSCRSTRNLWSQNLLRRPKYHSSIEQLVEEIADIIEDLQNYNEDCGDIVVADSIYPMLEKDLRRNEEITGAWDSGWRKGYAMEAVDEVMHEVEEQVLSEIVADLITEIMQ</sequence>
<feature type="region of interest" description="Disordered" evidence="1">
    <location>
        <begin position="298"/>
        <end position="393"/>
    </location>
</feature>
<evidence type="ECO:0000313" key="4">
    <source>
        <dbReference type="Proteomes" id="UP000298416"/>
    </source>
</evidence>
<dbReference type="EMBL" id="PNBA02000008">
    <property type="protein sequence ID" value="KAG6416325.1"/>
    <property type="molecule type" value="Genomic_DNA"/>
</dbReference>
<dbReference type="AlphaFoldDB" id="A0A8X8XKY9"/>
<gene>
    <name evidence="3" type="ORF">SASPL_123753</name>
</gene>
<accession>A0A8X8XKY9</accession>
<feature type="compositionally biased region" description="Basic and acidic residues" evidence="1">
    <location>
        <begin position="314"/>
        <end position="340"/>
    </location>
</feature>
<dbReference type="PANTHER" id="PTHR34282:SF2">
    <property type="entry name" value="DUF3741 DOMAIN-CONTAINING PROTEIN"/>
    <property type="match status" value="1"/>
</dbReference>
<evidence type="ECO:0000313" key="3">
    <source>
        <dbReference type="EMBL" id="KAG6416325.1"/>
    </source>
</evidence>
<feature type="region of interest" description="Disordered" evidence="1">
    <location>
        <begin position="408"/>
        <end position="459"/>
    </location>
</feature>